<reference evidence="9" key="1">
    <citation type="journal article" date="2019" name="Int. J. Syst. Evol. Microbiol.">
        <title>The Global Catalogue of Microorganisms (GCM) 10K type strain sequencing project: providing services to taxonomists for standard genome sequencing and annotation.</title>
        <authorList>
            <consortium name="The Broad Institute Genomics Platform"/>
            <consortium name="The Broad Institute Genome Sequencing Center for Infectious Disease"/>
            <person name="Wu L."/>
            <person name="Ma J."/>
        </authorList>
    </citation>
    <scope>NUCLEOTIDE SEQUENCE [LARGE SCALE GENOMIC DNA]</scope>
    <source>
        <strain evidence="9">CCUG 55609</strain>
    </source>
</reference>
<keyword evidence="5 6" id="KW-0067">ATP-binding</keyword>
<comment type="caution">
    <text evidence="8">The sequence shown here is derived from an EMBL/GenBank/DDBJ whole genome shotgun (WGS) entry which is preliminary data.</text>
</comment>
<dbReference type="SUPFAM" id="SSF52540">
    <property type="entry name" value="P-loop containing nucleoside triphosphate hydrolases"/>
    <property type="match status" value="1"/>
</dbReference>
<dbReference type="InterPro" id="IPR008145">
    <property type="entry name" value="GK/Ca_channel_bsu"/>
</dbReference>
<evidence type="ECO:0000313" key="8">
    <source>
        <dbReference type="EMBL" id="MFD1328533.1"/>
    </source>
</evidence>
<sequence>MLTVDAQPAGLAEDGMAIVVVGPSGAGKDSVMDYAARHFAENARIVFARRVITRPADAGSEAHIGVDAATFSRMKQEGAFCVSWEAHGLCYGIRREMLDAVGQGAVVIVNGSRQALPDFVSTFPRLKIVTITAHAEVRAERLAKRGREGAGAIAARLDRQPRPPAAGLDTVTIDNSGPLDVAGTAFVSLLTSALN</sequence>
<evidence type="ECO:0000256" key="6">
    <source>
        <dbReference type="HAMAP-Rule" id="MF_00836"/>
    </source>
</evidence>
<dbReference type="EC" id="2.7.4.23" evidence="6"/>
<dbReference type="SMART" id="SM00072">
    <property type="entry name" value="GuKc"/>
    <property type="match status" value="1"/>
</dbReference>
<comment type="similarity">
    <text evidence="6">Belongs to the ribose 1,5-bisphosphokinase family.</text>
</comment>
<dbReference type="Proteomes" id="UP001597173">
    <property type="component" value="Unassembled WGS sequence"/>
</dbReference>
<dbReference type="HAMAP" id="MF_00836">
    <property type="entry name" value="PhnN"/>
    <property type="match status" value="1"/>
</dbReference>
<comment type="function">
    <text evidence="6">Catalyzes the phosphorylation of ribose 1,5-bisphosphate to 5-phospho-D-ribosyl alpha-1-diphosphate (PRPP).</text>
</comment>
<dbReference type="InterPro" id="IPR027417">
    <property type="entry name" value="P-loop_NTPase"/>
</dbReference>
<proteinExistence type="inferred from homology"/>
<keyword evidence="4 6" id="KW-0547">Nucleotide-binding</keyword>
<dbReference type="Gene3D" id="3.40.50.300">
    <property type="entry name" value="P-loop containing nucleotide triphosphate hydrolases"/>
    <property type="match status" value="1"/>
</dbReference>
<evidence type="ECO:0000259" key="7">
    <source>
        <dbReference type="SMART" id="SM00072"/>
    </source>
</evidence>
<keyword evidence="9" id="KW-1185">Reference proteome</keyword>
<evidence type="ECO:0000256" key="2">
    <source>
        <dbReference type="ARBA" id="ARBA00005069"/>
    </source>
</evidence>
<evidence type="ECO:0000313" key="9">
    <source>
        <dbReference type="Proteomes" id="UP001597173"/>
    </source>
</evidence>
<comment type="catalytic activity">
    <reaction evidence="1 6">
        <text>alpha-D-ribose 1,5-bisphosphate + ATP = 5-phospho-alpha-D-ribose 1-diphosphate + ADP</text>
        <dbReference type="Rhea" id="RHEA:20109"/>
        <dbReference type="ChEBI" id="CHEBI:30616"/>
        <dbReference type="ChEBI" id="CHEBI:58017"/>
        <dbReference type="ChEBI" id="CHEBI:68688"/>
        <dbReference type="ChEBI" id="CHEBI:456216"/>
        <dbReference type="EC" id="2.7.4.23"/>
    </reaction>
</comment>
<dbReference type="EMBL" id="JBHTNF010000005">
    <property type="protein sequence ID" value="MFD1328533.1"/>
    <property type="molecule type" value="Genomic_DNA"/>
</dbReference>
<gene>
    <name evidence="6 8" type="primary">phnN</name>
    <name evidence="8" type="ORF">ACFQ33_11580</name>
</gene>
<dbReference type="NCBIfam" id="TIGR02322">
    <property type="entry name" value="phosphon_PhnN"/>
    <property type="match status" value="1"/>
</dbReference>
<keyword evidence="3 6" id="KW-0808">Transferase</keyword>
<feature type="binding site" evidence="6">
    <location>
        <begin position="22"/>
        <end position="29"/>
    </location>
    <ligand>
        <name>ATP</name>
        <dbReference type="ChEBI" id="CHEBI:30616"/>
    </ligand>
</feature>
<feature type="domain" description="Guanylate kinase/L-type calcium channel beta subunit" evidence="7">
    <location>
        <begin position="14"/>
        <end position="194"/>
    </location>
</feature>
<evidence type="ECO:0000256" key="4">
    <source>
        <dbReference type="ARBA" id="ARBA00022741"/>
    </source>
</evidence>
<evidence type="ECO:0000256" key="5">
    <source>
        <dbReference type="ARBA" id="ARBA00022840"/>
    </source>
</evidence>
<dbReference type="RefSeq" id="WP_374838919.1">
    <property type="nucleotide sequence ID" value="NZ_JBHEEW010000007.1"/>
</dbReference>
<name>A0ABW3YY43_MYCRA</name>
<accession>A0ABW3YY43</accession>
<organism evidence="8 9">
    <name type="scientific">Mycoplana ramosa</name>
    <name type="common">Mycoplana bullata</name>
    <dbReference type="NCBI Taxonomy" id="40837"/>
    <lineage>
        <taxon>Bacteria</taxon>
        <taxon>Pseudomonadati</taxon>
        <taxon>Pseudomonadota</taxon>
        <taxon>Alphaproteobacteria</taxon>
        <taxon>Hyphomicrobiales</taxon>
        <taxon>Rhizobiaceae</taxon>
        <taxon>Mycoplana</taxon>
    </lineage>
</organism>
<comment type="pathway">
    <text evidence="2 6">Metabolic intermediate biosynthesis; 5-phospho-alpha-D-ribose 1-diphosphate biosynthesis; 5-phospho-alpha-D-ribose 1-diphosphate from D-ribose 5-phosphate (route II): step 3/3.</text>
</comment>
<dbReference type="InterPro" id="IPR012699">
    <property type="entry name" value="PhnN"/>
</dbReference>
<evidence type="ECO:0000256" key="1">
    <source>
        <dbReference type="ARBA" id="ARBA00000373"/>
    </source>
</evidence>
<protein>
    <recommendedName>
        <fullName evidence="6">Ribose 1,5-bisphosphate phosphokinase PhnN</fullName>
        <ecNumber evidence="6">2.7.4.23</ecNumber>
    </recommendedName>
    <alternativeName>
        <fullName evidence="6">Ribose 1,5-bisphosphokinase</fullName>
    </alternativeName>
</protein>
<evidence type="ECO:0000256" key="3">
    <source>
        <dbReference type="ARBA" id="ARBA00022679"/>
    </source>
</evidence>